<dbReference type="KEGG" id="vg:24607062"/>
<evidence type="ECO:0000313" key="2">
    <source>
        <dbReference type="Proteomes" id="UP000030206"/>
    </source>
</evidence>
<dbReference type="GeneID" id="24607062"/>
<accession>A0A0A0RMM9</accession>
<organism evidence="1 2">
    <name type="scientific">Bacillus phage Mater</name>
    <dbReference type="NCBI Taxonomy" id="1540090"/>
    <lineage>
        <taxon>Viruses</taxon>
        <taxon>Duplodnaviria</taxon>
        <taxon>Heunggongvirae</taxon>
        <taxon>Uroviricota</taxon>
        <taxon>Caudoviricetes</taxon>
        <taxon>Herelleviridae</taxon>
        <taxon>Bastillevirinae</taxon>
        <taxon>Matervirus</taxon>
        <taxon>Matervirus mater</taxon>
    </lineage>
</organism>
<keyword evidence="2" id="KW-1185">Reference proteome</keyword>
<protein>
    <submittedName>
        <fullName evidence="1">Tail fiber protein</fullName>
    </submittedName>
</protein>
<dbReference type="RefSeq" id="YP_009151122.1">
    <property type="nucleotide sequence ID" value="NC_027366.1"/>
</dbReference>
<proteinExistence type="predicted"/>
<sequence>MDNGFDQFMTPLSPIRFQAQLGKETKRMYKEGQNVVKLSLARVIKVNYKYNTVEVITTLHKNSTVKNPSDNGKFSARLPVAFGGTTPEGKVYGSNTLVTIGSLVLIGFMEGNKDHPIVLNIYGDTHNQSRLTRTTFASADESDEELQRELWQLFTLYPSMTYKNTDGNGNQEITFSGKSFMYITDTDPDNDYVNDSEFEYDLLPSAHYADGELIEPKSPQAPTVLYVHQGIYDNHRVTFFIKSDGTVRLGSRHTSGTGVTFMEMTTSGAFQVFQKKDTTDPEDESEKYSKFGIEEDGAVVLESPEHRLEVNEEGVFIDGKPIASFGGGGDGTSLDDLIDEVDKVKASIEVVDGKIESKVESEQYSKDLADVNQKVAEVVDHVADVTDRLNGVETKVTYSAKIVSTNGTTLGAGETSTILFANILQSGDDITNSVDAAKFIWTRVSDNATADATWNNAHKAGAKSITVTQADVSSRAIFNVDVVTDTFDVTGQIAITDAADTPITDDPTKLNRYRRALTRAELAVIVGRFLDSTEAMPTIAQMDANGLGQVYQLRRDAKSVGMASMNTLYVNFENAYMGLKTYLESITPKPWDISSSTVTSINSATWQAKWDEYRLRYTMLNVEVEKRKAEYAAAIGEQYVNEAIKRVSQSEQFENAPITKPMNITSPIASVGLPEFQGRHIISTGDSGNRILPITSPSFTTGGTLTIYSKFYGDGTVNDSFSWNKQGQAVKVKRWEDNDLSGDDNWALEADRTGYKIVKISNYTPSVISNSALAANFNREMLTTVGDITAADQVKLVDTDKTLYISIKDTATGWGESYTPSVDEIKAFFYGWKMCNGTINTPYTGTGNKVWYPFGDTDLKRSTRSSDGTTYNPVPTSMSPTVVEQTMPQYQVVHRLVDAVEETVQFDGILPLIAGDNNVDITYPVDTPEITNGFIRYALNLATVTDTLKYIIPVLQKRLSSAEQVITDDAIRNTVMQSIEYQFDLGNKADKSDLTKYATGDDVDAKVKAGLDSLDFKPYITQSQLDQTAFDITAKFSTGNGVNIIKNSIGYAGLDFWTLDPNDGVVDTINNVELDTLGFGSGFLFVPDGKDKGIIQELAVIPNQPYTLSWYLNKRTGGPDSSYRFAIQIIEGDVIKKEISDNSSAVTNGYEGSYFTYTPESETVKVRFVGYGNVDATLTGAMLSIGDIPLKWSLATGEVYNTNVRMDIKGIRVSQLDADKKEVGYTQITPQEFAGYSRNELGSFKKVFYQNGDETVATKLRAEEEINMGSIKILNINSGGYSGWAFVPNLD</sequence>
<name>A0A0A0RMM9_9CAUD</name>
<dbReference type="EMBL" id="KM236245">
    <property type="protein sequence ID" value="AIW03320.1"/>
    <property type="molecule type" value="Genomic_DNA"/>
</dbReference>
<evidence type="ECO:0000313" key="1">
    <source>
        <dbReference type="EMBL" id="AIW03320.1"/>
    </source>
</evidence>
<reference evidence="1 2" key="1">
    <citation type="submission" date="2014-07" db="EMBL/GenBank/DDBJ databases">
        <title>Complete Genome of Bacillus megaterium Myophage Mater.</title>
        <authorList>
            <person name="Lancaster J.C."/>
            <person name="Hodde M.K."/>
            <person name="Hernandez A.C."/>
            <person name="Everett G.F.K."/>
        </authorList>
    </citation>
    <scope>NUCLEOTIDE SEQUENCE [LARGE SCALE GENOMIC DNA]</scope>
</reference>
<dbReference type="Proteomes" id="UP000030206">
    <property type="component" value="Segment"/>
</dbReference>
<gene>
    <name evidence="1" type="ORF">CPT_Mater163</name>
</gene>